<proteinExistence type="inferred from homology"/>
<dbReference type="EMBL" id="JBHLVF010000011">
    <property type="protein sequence ID" value="MFC0391611.1"/>
    <property type="molecule type" value="Genomic_DNA"/>
</dbReference>
<accession>A0ABV6J6Z2</accession>
<evidence type="ECO:0000313" key="3">
    <source>
        <dbReference type="Proteomes" id="UP001589818"/>
    </source>
</evidence>
<comment type="caution">
    <text evidence="2">The sequence shown here is derived from an EMBL/GenBank/DDBJ whole genome shotgun (WGS) entry which is preliminary data.</text>
</comment>
<name>A0ABV6J6Z2_9BACL</name>
<evidence type="ECO:0000313" key="2">
    <source>
        <dbReference type="EMBL" id="MFC0391611.1"/>
    </source>
</evidence>
<organism evidence="2 3">
    <name type="scientific">Paenibacillus mendelii</name>
    <dbReference type="NCBI Taxonomy" id="206163"/>
    <lineage>
        <taxon>Bacteria</taxon>
        <taxon>Bacillati</taxon>
        <taxon>Bacillota</taxon>
        <taxon>Bacilli</taxon>
        <taxon>Bacillales</taxon>
        <taxon>Paenibacillaceae</taxon>
        <taxon>Paenibacillus</taxon>
    </lineage>
</organism>
<dbReference type="PANTHER" id="PTHR11803:SF58">
    <property type="entry name" value="PROTEIN HMF1-RELATED"/>
    <property type="match status" value="1"/>
</dbReference>
<dbReference type="InterPro" id="IPR006175">
    <property type="entry name" value="YjgF/YER057c/UK114"/>
</dbReference>
<dbReference type="GO" id="GO:0016787">
    <property type="term" value="F:hydrolase activity"/>
    <property type="evidence" value="ECO:0007669"/>
    <property type="project" value="UniProtKB-KW"/>
</dbReference>
<dbReference type="Pfam" id="PF01042">
    <property type="entry name" value="Ribonuc_L-PSP"/>
    <property type="match status" value="1"/>
</dbReference>
<dbReference type="Proteomes" id="UP001589818">
    <property type="component" value="Unassembled WGS sequence"/>
</dbReference>
<keyword evidence="3" id="KW-1185">Reference proteome</keyword>
<dbReference type="PANTHER" id="PTHR11803">
    <property type="entry name" value="2-IMINOBUTANOATE/2-IMINOPROPANOATE DEAMINASE RIDA"/>
    <property type="match status" value="1"/>
</dbReference>
<protein>
    <submittedName>
        <fullName evidence="2">RidA family protein</fullName>
        <ecNumber evidence="2">3.5.-.-</ecNumber>
    </submittedName>
</protein>
<dbReference type="RefSeq" id="WP_204819744.1">
    <property type="nucleotide sequence ID" value="NZ_JANHOF010000006.1"/>
</dbReference>
<comment type="similarity">
    <text evidence="1">Belongs to the RutC family.</text>
</comment>
<dbReference type="CDD" id="cd00448">
    <property type="entry name" value="YjgF_YER057c_UK114_family"/>
    <property type="match status" value="1"/>
</dbReference>
<evidence type="ECO:0000256" key="1">
    <source>
        <dbReference type="ARBA" id="ARBA00010552"/>
    </source>
</evidence>
<dbReference type="SUPFAM" id="SSF55298">
    <property type="entry name" value="YjgF-like"/>
    <property type="match status" value="1"/>
</dbReference>
<keyword evidence="2" id="KW-0378">Hydrolase</keyword>
<dbReference type="EC" id="3.5.-.-" evidence="2"/>
<dbReference type="Gene3D" id="3.30.1330.40">
    <property type="entry name" value="RutC-like"/>
    <property type="match status" value="1"/>
</dbReference>
<reference evidence="2 3" key="1">
    <citation type="submission" date="2024-09" db="EMBL/GenBank/DDBJ databases">
        <authorList>
            <person name="Sun Q."/>
            <person name="Mori K."/>
        </authorList>
    </citation>
    <scope>NUCLEOTIDE SEQUENCE [LARGE SCALE GENOMIC DNA]</scope>
    <source>
        <strain evidence="2 3">CCM 4839</strain>
    </source>
</reference>
<dbReference type="InterPro" id="IPR035959">
    <property type="entry name" value="RutC-like_sf"/>
</dbReference>
<gene>
    <name evidence="2" type="ORF">ACFFJ8_09505</name>
</gene>
<sequence length="125" mass="13941">MQKPNTSEVPTGLPFSPGFETESCLYVSGQGGIDSVTGQIVGPDIESQTITTMENIRSVLLSHNMDMNDVVKVNVYLSDRHLYREFNEVYARFFTAPFPARTTIYCDLNYDLLVEIDAIAVPGKK</sequence>